<name>A0A9Q5NZP0_9LACT</name>
<dbReference type="AlphaFoldDB" id="A0A9Q5NZP0"/>
<reference evidence="3" key="1">
    <citation type="submission" date="2016-09" db="EMBL/GenBank/DDBJ databases">
        <title>Draft genome sequence of a novel species of the family Streptococcaceae isolated from flowers.</title>
        <authorList>
            <person name="Chuah L.-O."/>
            <person name="Yap K.-P."/>
            <person name="Thong K.L."/>
            <person name="Liong M.T."/>
            <person name="Ahmad R."/>
            <person name="Rusul G."/>
        </authorList>
    </citation>
    <scope>NUCLEOTIDE SEQUENCE [LARGE SCALE GENOMIC DNA]</scope>
    <source>
        <strain evidence="3">HibF3</strain>
    </source>
</reference>
<proteinExistence type="predicted"/>
<dbReference type="EMBL" id="MKIQ01000027">
    <property type="protein sequence ID" value="OFI46793.1"/>
    <property type="molecule type" value="Genomic_DNA"/>
</dbReference>
<organism evidence="2 3">
    <name type="scientific">Floricoccus penangensis</name>
    <dbReference type="NCBI Taxonomy" id="1859475"/>
    <lineage>
        <taxon>Bacteria</taxon>
        <taxon>Bacillati</taxon>
        <taxon>Bacillota</taxon>
        <taxon>Bacilli</taxon>
        <taxon>Lactobacillales</taxon>
        <taxon>Streptococcaceae</taxon>
        <taxon>Floricoccus</taxon>
    </lineage>
</organism>
<gene>
    <name evidence="2" type="ORF">BG262_03070</name>
</gene>
<sequence>MTMFEMRAYHLFSLKHFNFESISEKIKNEFPNKFMDDYIELNKNNFLFMDKLYKFEDDDFYGSHTITLDPSDTKISSLKNSVGDRFVFNYDFGDGWQVNLVLKKFEREEVSLSTLPKVNEFKFRTI</sequence>
<dbReference type="InterPro" id="IPR012912">
    <property type="entry name" value="Plasmid_pRiA4b_Orf3-like"/>
</dbReference>
<dbReference type="SUPFAM" id="SSF159941">
    <property type="entry name" value="MM3350-like"/>
    <property type="match status" value="1"/>
</dbReference>
<evidence type="ECO:0000313" key="3">
    <source>
        <dbReference type="Proteomes" id="UP000177273"/>
    </source>
</evidence>
<dbReference type="Proteomes" id="UP000177273">
    <property type="component" value="Unassembled WGS sequence"/>
</dbReference>
<evidence type="ECO:0000313" key="2">
    <source>
        <dbReference type="EMBL" id="OFI46793.1"/>
    </source>
</evidence>
<keyword evidence="3" id="KW-1185">Reference proteome</keyword>
<dbReference type="Gene3D" id="3.10.290.30">
    <property type="entry name" value="MM3350-like"/>
    <property type="match status" value="1"/>
</dbReference>
<evidence type="ECO:0000259" key="1">
    <source>
        <dbReference type="Pfam" id="PF07929"/>
    </source>
</evidence>
<accession>A0A9Q5NZP0</accession>
<dbReference type="Pfam" id="PF07929">
    <property type="entry name" value="PRiA4_ORF3"/>
    <property type="match status" value="1"/>
</dbReference>
<protein>
    <recommendedName>
        <fullName evidence="1">Plasmid pRiA4b Orf3-like domain-containing protein</fullName>
    </recommendedName>
</protein>
<comment type="caution">
    <text evidence="2">The sequence shown here is derived from an EMBL/GenBank/DDBJ whole genome shotgun (WGS) entry which is preliminary data.</text>
</comment>
<feature type="domain" description="Plasmid pRiA4b Orf3-like" evidence="1">
    <location>
        <begin position="3"/>
        <end position="116"/>
    </location>
</feature>
<dbReference type="InterPro" id="IPR024047">
    <property type="entry name" value="MM3350-like_sf"/>
</dbReference>